<protein>
    <recommendedName>
        <fullName evidence="1">E3 ubiquitin-protein ligase PPP1R11</fullName>
    </recommendedName>
    <alternativeName>
        <fullName evidence="2">Protein phosphatase 1 regulatory subunit 11</fullName>
    </alternativeName>
</protein>
<dbReference type="InterPro" id="IPR011107">
    <property type="entry name" value="PPI_Ypi1"/>
</dbReference>
<dbReference type="KEGG" id="apln:108733868"/>
<evidence type="ECO:0000256" key="3">
    <source>
        <dbReference type="SAM" id="MobiDB-lite"/>
    </source>
</evidence>
<reference evidence="5" key="1">
    <citation type="submission" date="2025-08" db="UniProtKB">
        <authorList>
            <consortium name="RefSeq"/>
        </authorList>
    </citation>
    <scope>IDENTIFICATION</scope>
    <source>
        <tissue evidence="5">Entire body</tissue>
    </source>
</reference>
<dbReference type="GO" id="GO:0008157">
    <property type="term" value="F:protein phosphatase 1 binding"/>
    <property type="evidence" value="ECO:0007669"/>
    <property type="project" value="TreeGrafter"/>
</dbReference>
<dbReference type="PANTHER" id="PTHR20835:SF0">
    <property type="entry name" value="E3 UBIQUITIN-PROTEIN LIGASE PPP1R11"/>
    <property type="match status" value="1"/>
</dbReference>
<dbReference type="OrthoDB" id="307488at2759"/>
<dbReference type="RefSeq" id="XP_018320710.1">
    <property type="nucleotide sequence ID" value="XM_018465208.2"/>
</dbReference>
<dbReference type="InParanoid" id="A0A1W4WKZ8"/>
<organism evidence="4 5">
    <name type="scientific">Agrilus planipennis</name>
    <name type="common">Emerald ash borer</name>
    <name type="synonym">Agrilus marcopoli</name>
    <dbReference type="NCBI Taxonomy" id="224129"/>
    <lineage>
        <taxon>Eukaryota</taxon>
        <taxon>Metazoa</taxon>
        <taxon>Ecdysozoa</taxon>
        <taxon>Arthropoda</taxon>
        <taxon>Hexapoda</taxon>
        <taxon>Insecta</taxon>
        <taxon>Pterygota</taxon>
        <taxon>Neoptera</taxon>
        <taxon>Endopterygota</taxon>
        <taxon>Coleoptera</taxon>
        <taxon>Polyphaga</taxon>
        <taxon>Elateriformia</taxon>
        <taxon>Buprestoidea</taxon>
        <taxon>Buprestidae</taxon>
        <taxon>Agrilinae</taxon>
        <taxon>Agrilus</taxon>
    </lineage>
</organism>
<evidence type="ECO:0000313" key="4">
    <source>
        <dbReference type="Proteomes" id="UP000192223"/>
    </source>
</evidence>
<evidence type="ECO:0000256" key="1">
    <source>
        <dbReference type="ARBA" id="ARBA00021994"/>
    </source>
</evidence>
<dbReference type="Proteomes" id="UP000192223">
    <property type="component" value="Unplaced"/>
</dbReference>
<dbReference type="Pfam" id="PF07491">
    <property type="entry name" value="PPI_Ypi1"/>
    <property type="match status" value="1"/>
</dbReference>
<keyword evidence="4" id="KW-1185">Reference proteome</keyword>
<feature type="compositionally biased region" description="Low complexity" evidence="3">
    <location>
        <begin position="134"/>
        <end position="147"/>
    </location>
</feature>
<gene>
    <name evidence="5" type="primary">LOC108733868</name>
</gene>
<feature type="region of interest" description="Disordered" evidence="3">
    <location>
        <begin position="1"/>
        <end position="25"/>
    </location>
</feature>
<name>A0A1W4WKZ8_AGRPL</name>
<proteinExistence type="predicted"/>
<evidence type="ECO:0000256" key="2">
    <source>
        <dbReference type="ARBA" id="ARBA00031039"/>
    </source>
</evidence>
<dbReference type="GO" id="GO:0005634">
    <property type="term" value="C:nucleus"/>
    <property type="evidence" value="ECO:0007669"/>
    <property type="project" value="TreeGrafter"/>
</dbReference>
<dbReference type="STRING" id="224129.A0A1W4WKZ8"/>
<dbReference type="FunCoup" id="A0A1W4WKZ8">
    <property type="interactions" value="295"/>
</dbReference>
<accession>A0A1W4WKZ8</accession>
<dbReference type="PANTHER" id="PTHR20835">
    <property type="entry name" value="E3 UBIQUITIN-PROTEIN LIGASE PPP1R11-RELATED"/>
    <property type="match status" value="1"/>
</dbReference>
<sequence length="147" mass="16210">MGEPHPVQIGPPEASTTVTVEETVTENDEVPTLKLRLVKPKSDRKVKWTSETVDNEDLNKKKSKCCCIYTKPKVFGESSSSDSSDDECDHCKGHTDKKKKKVHHHCDPNAESCELPRAAVTSNAAHVNDKVDSSDNVNPNPDSNLNQ</sequence>
<feature type="compositionally biased region" description="Basic residues" evidence="3">
    <location>
        <begin position="95"/>
        <end position="104"/>
    </location>
</feature>
<dbReference type="GO" id="GO:0004865">
    <property type="term" value="F:protein serine/threonine phosphatase inhibitor activity"/>
    <property type="evidence" value="ECO:0007669"/>
    <property type="project" value="InterPro"/>
</dbReference>
<feature type="region of interest" description="Disordered" evidence="3">
    <location>
        <begin position="74"/>
        <end position="147"/>
    </location>
</feature>
<dbReference type="GeneID" id="108733868"/>
<dbReference type="AlphaFoldDB" id="A0A1W4WKZ8"/>
<evidence type="ECO:0000313" key="5">
    <source>
        <dbReference type="RefSeq" id="XP_018320710.1"/>
    </source>
</evidence>